<comment type="caution">
    <text evidence="3">The sequence shown here is derived from an EMBL/GenBank/DDBJ whole genome shotgun (WGS) entry which is preliminary data.</text>
</comment>
<feature type="non-terminal residue" evidence="3">
    <location>
        <position position="1"/>
    </location>
</feature>
<dbReference type="Proteomes" id="UP000004344">
    <property type="component" value="Unassembled WGS sequence"/>
</dbReference>
<evidence type="ECO:0000313" key="3">
    <source>
        <dbReference type="EMBL" id="EHC08326.1"/>
    </source>
</evidence>
<dbReference type="Pfam" id="PF01796">
    <property type="entry name" value="OB_ChsH2_C"/>
    <property type="match status" value="1"/>
</dbReference>
<accession>G6G0H4</accession>
<sequence>RLLREGRGLEGHRGRRHRPRRRTPHQHLGRPEVQGPPARRERGRTGVRDLPAVARRRRPAAGRVRSRPRVQRRRLRQLRNHHHPRTAMTDDDQSFDAHRCPNGHLSYPGHTRCPDCGEKQTETVDLADRTATVVTWTTSNATPPGVREPNHLAIVEFDVDGEAVRALGQLTTADDVDIGDEVEPVYAEELREPGVGIREPDSQEWDGYRFEPV</sequence>
<feature type="domain" description="ChsH2 C-terminal OB-fold" evidence="2">
    <location>
        <begin position="125"/>
        <end position="185"/>
    </location>
</feature>
<protein>
    <recommendedName>
        <fullName evidence="2">ChsH2 C-terminal OB-fold domain-containing protein</fullName>
    </recommendedName>
</protein>
<organism evidence="3 4">
    <name type="scientific">Fischerella thermalis JSC-11</name>
    <dbReference type="NCBI Taxonomy" id="741277"/>
    <lineage>
        <taxon>Bacteria</taxon>
        <taxon>Bacillati</taxon>
        <taxon>Cyanobacteriota</taxon>
        <taxon>Cyanophyceae</taxon>
        <taxon>Nostocales</taxon>
        <taxon>Hapalosiphonaceae</taxon>
        <taxon>Fischerella</taxon>
    </lineage>
</organism>
<feature type="compositionally biased region" description="Basic residues" evidence="1">
    <location>
        <begin position="13"/>
        <end position="28"/>
    </location>
</feature>
<gene>
    <name evidence="3" type="ORF">FJSC11DRAFT_4623</name>
</gene>
<name>G6G0H4_9CYAN</name>
<feature type="region of interest" description="Disordered" evidence="1">
    <location>
        <begin position="194"/>
        <end position="213"/>
    </location>
</feature>
<dbReference type="InterPro" id="IPR012340">
    <property type="entry name" value="NA-bd_OB-fold"/>
</dbReference>
<dbReference type="EMBL" id="AGIZ01000030">
    <property type="protein sequence ID" value="EHC08326.1"/>
    <property type="molecule type" value="Genomic_DNA"/>
</dbReference>
<dbReference type="InterPro" id="IPR002878">
    <property type="entry name" value="ChsH2_C"/>
</dbReference>
<dbReference type="SUPFAM" id="SSF50249">
    <property type="entry name" value="Nucleic acid-binding proteins"/>
    <property type="match status" value="1"/>
</dbReference>
<dbReference type="PANTHER" id="PTHR34075:SF5">
    <property type="entry name" value="BLR3430 PROTEIN"/>
    <property type="match status" value="1"/>
</dbReference>
<feature type="region of interest" description="Disordered" evidence="1">
    <location>
        <begin position="1"/>
        <end position="95"/>
    </location>
</feature>
<dbReference type="PANTHER" id="PTHR34075">
    <property type="entry name" value="BLR3430 PROTEIN"/>
    <property type="match status" value="1"/>
</dbReference>
<dbReference type="AlphaFoldDB" id="G6G0H4"/>
<reference evidence="3 4" key="1">
    <citation type="submission" date="2011-09" db="EMBL/GenBank/DDBJ databases">
        <title>The draft genome of Fischerella sp. JSC-11.</title>
        <authorList>
            <consortium name="US DOE Joint Genome Institute (JGI-PGF)"/>
            <person name="Lucas S."/>
            <person name="Han J."/>
            <person name="Lapidus A."/>
            <person name="Cheng J.-F."/>
            <person name="Goodwin L."/>
            <person name="Pitluck S."/>
            <person name="Peters L."/>
            <person name="Land M.L."/>
            <person name="Hauser L."/>
            <person name="Sarkisova S."/>
            <person name="Bryant D.A."/>
            <person name="Brown I."/>
            <person name="Woyke T.J."/>
        </authorList>
    </citation>
    <scope>NUCLEOTIDE SEQUENCE [LARGE SCALE GENOMIC DNA]</scope>
    <source>
        <strain evidence="3 4">JSC-11</strain>
    </source>
</reference>
<evidence type="ECO:0000259" key="2">
    <source>
        <dbReference type="Pfam" id="PF01796"/>
    </source>
</evidence>
<proteinExistence type="predicted"/>
<feature type="compositionally biased region" description="Basic and acidic residues" evidence="1">
    <location>
        <begin position="38"/>
        <end position="47"/>
    </location>
</feature>
<dbReference type="InterPro" id="IPR052513">
    <property type="entry name" value="Thioester_dehydratase-like"/>
</dbReference>
<feature type="compositionally biased region" description="Basic and acidic residues" evidence="1">
    <location>
        <begin position="1"/>
        <end position="12"/>
    </location>
</feature>
<evidence type="ECO:0000256" key="1">
    <source>
        <dbReference type="SAM" id="MobiDB-lite"/>
    </source>
</evidence>
<keyword evidence="4" id="KW-1185">Reference proteome</keyword>
<dbReference type="PATRIC" id="fig|741277.3.peg.4178"/>
<feature type="compositionally biased region" description="Basic residues" evidence="1">
    <location>
        <begin position="54"/>
        <end position="85"/>
    </location>
</feature>
<evidence type="ECO:0000313" key="4">
    <source>
        <dbReference type="Proteomes" id="UP000004344"/>
    </source>
</evidence>